<keyword evidence="7" id="KW-0234">DNA repair</keyword>
<organism evidence="9 10">
    <name type="scientific">Erwinia phage phiEa2809</name>
    <dbReference type="NCBI Taxonomy" id="1564096"/>
    <lineage>
        <taxon>Viruses</taxon>
        <taxon>Duplodnaviria</taxon>
        <taxon>Heunggongvirae</taxon>
        <taxon>Uroviricota</taxon>
        <taxon>Caudoviricetes</taxon>
        <taxon>Pantevenvirales</taxon>
        <taxon>Ackermannviridae</taxon>
        <taxon>Nezavisimistyvirus</taxon>
        <taxon>Nezavisimistyvirus Ea2809</taxon>
    </lineage>
</organism>
<dbReference type="GO" id="GO:0006310">
    <property type="term" value="P:DNA recombination"/>
    <property type="evidence" value="ECO:0007669"/>
    <property type="project" value="InterPro"/>
</dbReference>
<dbReference type="PANTHER" id="PTHR47810">
    <property type="entry name" value="DNA LIGASE"/>
    <property type="match status" value="1"/>
</dbReference>
<proteinExistence type="inferred from homology"/>
<keyword evidence="5" id="KW-0235">DNA replication</keyword>
<dbReference type="SUPFAM" id="SSF56091">
    <property type="entry name" value="DNA ligase/mRNA capping enzyme, catalytic domain"/>
    <property type="match status" value="1"/>
</dbReference>
<protein>
    <recommendedName>
        <fullName evidence="3">DNA ligase</fullName>
    </recommendedName>
</protein>
<dbReference type="GO" id="GO:0006281">
    <property type="term" value="P:DNA repair"/>
    <property type="evidence" value="ECO:0007669"/>
    <property type="project" value="UniProtKB-KW"/>
</dbReference>
<dbReference type="Pfam" id="PF01068">
    <property type="entry name" value="DNA_ligase_A_M"/>
    <property type="match status" value="1"/>
</dbReference>
<dbReference type="InterPro" id="IPR050326">
    <property type="entry name" value="NAD_dep_DNA_ligaseB"/>
</dbReference>
<evidence type="ECO:0000256" key="3">
    <source>
        <dbReference type="ARBA" id="ARBA00013308"/>
    </source>
</evidence>
<dbReference type="Proteomes" id="UP000030322">
    <property type="component" value="Segment"/>
</dbReference>
<dbReference type="EMBL" id="KP037007">
    <property type="protein sequence ID" value="AIX13038.1"/>
    <property type="molecule type" value="Genomic_DNA"/>
</dbReference>
<keyword evidence="6" id="KW-0227">DNA damage</keyword>
<accession>A0A0A0YXC5</accession>
<keyword evidence="4 9" id="KW-0436">Ligase</keyword>
<dbReference type="GO" id="GO:0006260">
    <property type="term" value="P:DNA replication"/>
    <property type="evidence" value="ECO:0007669"/>
    <property type="project" value="UniProtKB-KW"/>
</dbReference>
<feature type="domain" description="ATP-dependent DNA ligase family profile" evidence="8">
    <location>
        <begin position="166"/>
        <end position="357"/>
    </location>
</feature>
<name>A0A0A0YXC5_9CAUD</name>
<dbReference type="InterPro" id="IPR012310">
    <property type="entry name" value="DNA_ligase_ATP-dep_cent"/>
</dbReference>
<dbReference type="PANTHER" id="PTHR47810:SF1">
    <property type="entry name" value="DNA LIGASE B"/>
    <property type="match status" value="1"/>
</dbReference>
<reference evidence="9 10" key="1">
    <citation type="submission" date="2014-10" db="EMBL/GenBank/DDBJ databases">
        <title>Characterization of a new ViI-like Erwinia amylovora bacteriophage.</title>
        <authorList>
            <person name="Lagonenko A.L."/>
            <person name="Valentovich L.N."/>
        </authorList>
    </citation>
    <scope>NUCLEOTIDE SEQUENCE [LARGE SCALE GENOMIC DNA]</scope>
</reference>
<evidence type="ECO:0000256" key="7">
    <source>
        <dbReference type="ARBA" id="ARBA00023204"/>
    </source>
</evidence>
<evidence type="ECO:0000256" key="2">
    <source>
        <dbReference type="ARBA" id="ARBA00007572"/>
    </source>
</evidence>
<dbReference type="SUPFAM" id="SSF50249">
    <property type="entry name" value="Nucleic acid-binding proteins"/>
    <property type="match status" value="1"/>
</dbReference>
<dbReference type="OrthoDB" id="4135at10239"/>
<dbReference type="Gene3D" id="3.30.470.30">
    <property type="entry name" value="DNA ligase/mRNA capping enzyme"/>
    <property type="match status" value="1"/>
</dbReference>
<evidence type="ECO:0000259" key="8">
    <source>
        <dbReference type="Pfam" id="PF01068"/>
    </source>
</evidence>
<dbReference type="InterPro" id="IPR012340">
    <property type="entry name" value="NA-bd_OB-fold"/>
</dbReference>
<comment type="similarity">
    <text evidence="2">Belongs to the ATP-dependent DNA ligase family.</text>
</comment>
<evidence type="ECO:0000313" key="10">
    <source>
        <dbReference type="Proteomes" id="UP000030322"/>
    </source>
</evidence>
<evidence type="ECO:0000256" key="4">
    <source>
        <dbReference type="ARBA" id="ARBA00022598"/>
    </source>
</evidence>
<sequence>MFTVKLIHNAVMELRATSGANAKKEALARHFSDPQVGADLGVFLTYVYDPRRSYYQTNYDQNAVPRMMMGKVEPTDVLDTVYDALDRMNRKEALGKAGAQALCKAAAGLTPEGKELVQILLDRDIKAGMAAKSINKAWMQTRTAKLIDTVPYQRYGDMTIEKLRLMNFKRGVYSQLKSDGMFGNVIIRNGHEPQLLSRSGSVISGPSVEPMLDYIEGCCLDGGVGNSVFHGELLVRDTQTNTILKRAVGNGMINSVIQTGQAMDTRYRLEYRVWDVVFYEDWFYSKKVITPYEVRWNIVEQLFDNYDNADDRIVQPQESRVVHSFEEAVDHLKELLARKEEGTIWKPHDMPWEDGTSEYGMKGKLEMECELEIIGFKAGDQKGKHASTFGSIMMRSHCGLLEVNVSGLSDALRKVINNSRDEYIKKIATVRSNGVQDKTGNEMKSLFLPRLVEIRDDRTQADTLERIYEIQESTINNIKVLLESS</sequence>
<evidence type="ECO:0000256" key="5">
    <source>
        <dbReference type="ARBA" id="ARBA00022705"/>
    </source>
</evidence>
<dbReference type="Gene3D" id="2.40.50.140">
    <property type="entry name" value="Nucleic acid-binding proteins"/>
    <property type="match status" value="1"/>
</dbReference>
<gene>
    <name evidence="9" type="ORF">NW77_030</name>
</gene>
<dbReference type="GO" id="GO:0005524">
    <property type="term" value="F:ATP binding"/>
    <property type="evidence" value="ECO:0007669"/>
    <property type="project" value="InterPro"/>
</dbReference>
<evidence type="ECO:0000256" key="1">
    <source>
        <dbReference type="ARBA" id="ARBA00001968"/>
    </source>
</evidence>
<keyword evidence="10" id="KW-1185">Reference proteome</keyword>
<dbReference type="KEGG" id="vg:24623158"/>
<dbReference type="RefSeq" id="YP_009147542.1">
    <property type="nucleotide sequence ID" value="NC_027340.1"/>
</dbReference>
<dbReference type="GO" id="GO:0003910">
    <property type="term" value="F:DNA ligase (ATP) activity"/>
    <property type="evidence" value="ECO:0007669"/>
    <property type="project" value="InterPro"/>
</dbReference>
<comment type="cofactor">
    <cofactor evidence="1">
        <name>a divalent metal cation</name>
        <dbReference type="ChEBI" id="CHEBI:60240"/>
    </cofactor>
</comment>
<dbReference type="GeneID" id="24623158"/>
<evidence type="ECO:0000313" key="9">
    <source>
        <dbReference type="EMBL" id="AIX13038.1"/>
    </source>
</evidence>
<evidence type="ECO:0000256" key="6">
    <source>
        <dbReference type="ARBA" id="ARBA00022763"/>
    </source>
</evidence>